<name>C7R4F7_JONDD</name>
<evidence type="ECO:0000313" key="1">
    <source>
        <dbReference type="EMBL" id="ACV09014.1"/>
    </source>
</evidence>
<accession>C7R4F7</accession>
<dbReference type="HOGENOM" id="CLU_2633359_0_0_11"/>
<sequence>MLTRSLRFRRTPHSAKAGVLLCGVSVAAGAPHAYVPHMRMWPTRLQGGGGVHCAAGRGAGEVMSDFSWKNRVGFLAA</sequence>
<proteinExistence type="predicted"/>
<reference evidence="1 2" key="1">
    <citation type="journal article" date="2009" name="Stand. Genomic Sci.">
        <title>Complete genome sequence of Jonesia denitrificans type strain (Prevot 55134).</title>
        <authorList>
            <person name="Pukall R."/>
            <person name="Gehrich-Schroter G."/>
            <person name="Lapidus A."/>
            <person name="Nolan M."/>
            <person name="Glavina Del Rio T."/>
            <person name="Lucas S."/>
            <person name="Chen F."/>
            <person name="Tice H."/>
            <person name="Pitluck S."/>
            <person name="Cheng J.F."/>
            <person name="Copeland A."/>
            <person name="Saunders E."/>
            <person name="Brettin T."/>
            <person name="Detter J.C."/>
            <person name="Bruce D."/>
            <person name="Goodwin L."/>
            <person name="Pati A."/>
            <person name="Ivanova N."/>
            <person name="Mavromatis K."/>
            <person name="Ovchinnikova G."/>
            <person name="Chen A."/>
            <person name="Palaniappan K."/>
            <person name="Land M."/>
            <person name="Hauser L."/>
            <person name="Chang Y.J."/>
            <person name="Jeffries C.D."/>
            <person name="Chain P."/>
            <person name="Goker M."/>
            <person name="Bristow J."/>
            <person name="Eisen J.A."/>
            <person name="Markowitz V."/>
            <person name="Hugenholtz P."/>
            <person name="Kyrpides N.C."/>
            <person name="Klenk H.P."/>
            <person name="Han C."/>
        </authorList>
    </citation>
    <scope>NUCLEOTIDE SEQUENCE [LARGE SCALE GENOMIC DNA]</scope>
    <source>
        <strain evidence="2">ATCC 14870 / DSM 20603 / BCRC 15368 / CIP 55.134 / JCM 11481 / NBRC 15587 / NCTC 10816 / Prevot 55134</strain>
    </source>
</reference>
<dbReference type="EMBL" id="CP001706">
    <property type="protein sequence ID" value="ACV09014.1"/>
    <property type="molecule type" value="Genomic_DNA"/>
</dbReference>
<dbReference type="AlphaFoldDB" id="C7R4F7"/>
<dbReference type="Proteomes" id="UP000000628">
    <property type="component" value="Chromosome"/>
</dbReference>
<protein>
    <submittedName>
        <fullName evidence="1">Uncharacterized protein</fullName>
    </submittedName>
</protein>
<keyword evidence="2" id="KW-1185">Reference proteome</keyword>
<gene>
    <name evidence="1" type="ordered locus">Jden_1358</name>
</gene>
<organism evidence="1 2">
    <name type="scientific">Jonesia denitrificans (strain ATCC 14870 / DSM 20603 / BCRC 15368 / CIP 55.134 / JCM 11481 / NBRC 15587 / NCTC 10816 / Prevot 55134)</name>
    <name type="common">Listeria denitrificans</name>
    <dbReference type="NCBI Taxonomy" id="471856"/>
    <lineage>
        <taxon>Bacteria</taxon>
        <taxon>Bacillati</taxon>
        <taxon>Actinomycetota</taxon>
        <taxon>Actinomycetes</taxon>
        <taxon>Micrococcales</taxon>
        <taxon>Jonesiaceae</taxon>
        <taxon>Jonesia</taxon>
    </lineage>
</organism>
<dbReference type="KEGG" id="jde:Jden_1358"/>
<evidence type="ECO:0000313" key="2">
    <source>
        <dbReference type="Proteomes" id="UP000000628"/>
    </source>
</evidence>
<dbReference type="STRING" id="471856.Jden_1358"/>